<dbReference type="PANTHER" id="PTHR11905">
    <property type="entry name" value="ADAM A DISINTEGRIN AND METALLOPROTEASE DOMAIN"/>
    <property type="match status" value="1"/>
</dbReference>
<dbReference type="InterPro" id="IPR006586">
    <property type="entry name" value="ADAM_Cys-rich"/>
</dbReference>
<accession>A0A8S9XMD6</accession>
<keyword evidence="5 7" id="KW-1015">Disulfide bond</keyword>
<feature type="binding site" evidence="8">
    <location>
        <position position="196"/>
    </location>
    <ligand>
        <name>Zn(2+)</name>
        <dbReference type="ChEBI" id="CHEBI:29105"/>
        <note>catalytic</note>
    </ligand>
</feature>
<keyword evidence="2 10" id="KW-0812">Transmembrane</keyword>
<proteinExistence type="predicted"/>
<evidence type="ECO:0000256" key="1">
    <source>
        <dbReference type="ARBA" id="ARBA00004167"/>
    </source>
</evidence>
<dbReference type="GO" id="GO:0006508">
    <property type="term" value="P:proteolysis"/>
    <property type="evidence" value="ECO:0007669"/>
    <property type="project" value="InterPro"/>
</dbReference>
<dbReference type="InterPro" id="IPR024079">
    <property type="entry name" value="MetalloPept_cat_dom_sf"/>
</dbReference>
<feature type="binding site" evidence="8">
    <location>
        <position position="192"/>
    </location>
    <ligand>
        <name>Zn(2+)</name>
        <dbReference type="ChEBI" id="CHEBI:29105"/>
        <note>catalytic</note>
    </ligand>
</feature>
<dbReference type="SUPFAM" id="SSF57552">
    <property type="entry name" value="Blood coagulation inhibitor (disintegrin)"/>
    <property type="match status" value="1"/>
</dbReference>
<feature type="transmembrane region" description="Helical" evidence="10">
    <location>
        <begin position="580"/>
        <end position="604"/>
    </location>
</feature>
<dbReference type="AlphaFoldDB" id="A0A8S9XMD6"/>
<evidence type="ECO:0000259" key="11">
    <source>
        <dbReference type="PROSITE" id="PS50026"/>
    </source>
</evidence>
<dbReference type="PANTHER" id="PTHR11905:SF237">
    <property type="entry name" value="MIND-MELD, ISOFORM J"/>
    <property type="match status" value="1"/>
</dbReference>
<dbReference type="EMBL" id="WIXP02000006">
    <property type="protein sequence ID" value="KAF6209779.1"/>
    <property type="molecule type" value="Genomic_DNA"/>
</dbReference>
<feature type="disulfide bond" evidence="7">
    <location>
        <begin position="525"/>
        <end position="534"/>
    </location>
</feature>
<keyword evidence="8" id="KW-0479">Metal-binding</keyword>
<organism evidence="14 15">
    <name type="scientific">Apolygus lucorum</name>
    <name type="common">Small green plant bug</name>
    <name type="synonym">Lygocoris lucorum</name>
    <dbReference type="NCBI Taxonomy" id="248454"/>
    <lineage>
        <taxon>Eukaryota</taxon>
        <taxon>Metazoa</taxon>
        <taxon>Ecdysozoa</taxon>
        <taxon>Arthropoda</taxon>
        <taxon>Hexapoda</taxon>
        <taxon>Insecta</taxon>
        <taxon>Pterygota</taxon>
        <taxon>Neoptera</taxon>
        <taxon>Paraneoptera</taxon>
        <taxon>Hemiptera</taxon>
        <taxon>Heteroptera</taxon>
        <taxon>Panheteroptera</taxon>
        <taxon>Cimicomorpha</taxon>
        <taxon>Miridae</taxon>
        <taxon>Mirini</taxon>
        <taxon>Apolygus</taxon>
    </lineage>
</organism>
<feature type="region of interest" description="Disordered" evidence="9">
    <location>
        <begin position="865"/>
        <end position="903"/>
    </location>
</feature>
<evidence type="ECO:0000313" key="15">
    <source>
        <dbReference type="Proteomes" id="UP000466442"/>
    </source>
</evidence>
<keyword evidence="7" id="KW-0245">EGF-like domain</keyword>
<dbReference type="InterPro" id="IPR018358">
    <property type="entry name" value="Disintegrin_CS"/>
</dbReference>
<dbReference type="OrthoDB" id="6610331at2759"/>
<dbReference type="PROSITE" id="PS50215">
    <property type="entry name" value="ADAM_MEPRO"/>
    <property type="match status" value="1"/>
</dbReference>
<feature type="region of interest" description="Disordered" evidence="9">
    <location>
        <begin position="941"/>
        <end position="1058"/>
    </location>
</feature>
<dbReference type="GO" id="GO:0016020">
    <property type="term" value="C:membrane"/>
    <property type="evidence" value="ECO:0007669"/>
    <property type="project" value="UniProtKB-SubCell"/>
</dbReference>
<keyword evidence="15" id="KW-1185">Reference proteome</keyword>
<dbReference type="PROSITE" id="PS50214">
    <property type="entry name" value="DISINTEGRIN_2"/>
    <property type="match status" value="1"/>
</dbReference>
<evidence type="ECO:0000256" key="2">
    <source>
        <dbReference type="ARBA" id="ARBA00022692"/>
    </source>
</evidence>
<feature type="binding site" evidence="8">
    <location>
        <position position="202"/>
    </location>
    <ligand>
        <name>Zn(2+)</name>
        <dbReference type="ChEBI" id="CHEBI:29105"/>
        <note>catalytic</note>
    </ligand>
</feature>
<evidence type="ECO:0000256" key="9">
    <source>
        <dbReference type="SAM" id="MobiDB-lite"/>
    </source>
</evidence>
<gene>
    <name evidence="14" type="ORF">GE061_015529</name>
</gene>
<dbReference type="SMART" id="SM00050">
    <property type="entry name" value="DISIN"/>
    <property type="match status" value="1"/>
</dbReference>
<evidence type="ECO:0000256" key="3">
    <source>
        <dbReference type="ARBA" id="ARBA00022989"/>
    </source>
</evidence>
<comment type="subcellular location">
    <subcellularLocation>
        <location evidence="1">Membrane</location>
        <topology evidence="1">Single-pass membrane protein</topology>
    </subcellularLocation>
</comment>
<feature type="domain" description="EGF-like" evidence="11">
    <location>
        <begin position="498"/>
        <end position="535"/>
    </location>
</feature>
<dbReference type="Pfam" id="PF08516">
    <property type="entry name" value="ADAM_CR"/>
    <property type="match status" value="1"/>
</dbReference>
<protein>
    <recommendedName>
        <fullName evidence="16">Peptidase M12B domain-containing protein</fullName>
    </recommendedName>
</protein>
<dbReference type="Pfam" id="PF01421">
    <property type="entry name" value="Reprolysin"/>
    <property type="match status" value="1"/>
</dbReference>
<evidence type="ECO:0000259" key="12">
    <source>
        <dbReference type="PROSITE" id="PS50214"/>
    </source>
</evidence>
<comment type="caution">
    <text evidence="14">The sequence shown here is derived from an EMBL/GenBank/DDBJ whole genome shotgun (WGS) entry which is preliminary data.</text>
</comment>
<dbReference type="Gene3D" id="4.10.70.10">
    <property type="entry name" value="Disintegrin domain"/>
    <property type="match status" value="1"/>
</dbReference>
<feature type="domain" description="Peptidase M12B" evidence="13">
    <location>
        <begin position="54"/>
        <end position="258"/>
    </location>
</feature>
<dbReference type="CDD" id="cd04269">
    <property type="entry name" value="ZnMc_adamalysin_II_like"/>
    <property type="match status" value="1"/>
</dbReference>
<evidence type="ECO:0000256" key="5">
    <source>
        <dbReference type="ARBA" id="ARBA00023157"/>
    </source>
</evidence>
<evidence type="ECO:0000259" key="13">
    <source>
        <dbReference type="PROSITE" id="PS50215"/>
    </source>
</evidence>
<feature type="disulfide bond" evidence="6">
    <location>
        <begin position="323"/>
        <end position="343"/>
    </location>
</feature>
<dbReference type="InterPro" id="IPR036436">
    <property type="entry name" value="Disintegrin_dom_sf"/>
</dbReference>
<dbReference type="Proteomes" id="UP000466442">
    <property type="component" value="Unassembled WGS sequence"/>
</dbReference>
<reference evidence="14" key="1">
    <citation type="journal article" date="2021" name="Mol. Ecol. Resour.">
        <title>Apolygus lucorum genome provides insights into omnivorousness and mesophyll feeding.</title>
        <authorList>
            <person name="Liu Y."/>
            <person name="Liu H."/>
            <person name="Wang H."/>
            <person name="Huang T."/>
            <person name="Liu B."/>
            <person name="Yang B."/>
            <person name="Yin L."/>
            <person name="Li B."/>
            <person name="Zhang Y."/>
            <person name="Zhang S."/>
            <person name="Jiang F."/>
            <person name="Zhang X."/>
            <person name="Ren Y."/>
            <person name="Wang B."/>
            <person name="Wang S."/>
            <person name="Lu Y."/>
            <person name="Wu K."/>
            <person name="Fan W."/>
            <person name="Wang G."/>
        </authorList>
    </citation>
    <scope>NUCLEOTIDE SEQUENCE</scope>
    <source>
        <strain evidence="14">12Hb</strain>
    </source>
</reference>
<keyword evidence="8" id="KW-0862">Zinc</keyword>
<feature type="region of interest" description="Disordered" evidence="9">
    <location>
        <begin position="692"/>
        <end position="716"/>
    </location>
</feature>
<name>A0A8S9XMD6_APOLU</name>
<dbReference type="PROSITE" id="PS50026">
    <property type="entry name" value="EGF_3"/>
    <property type="match status" value="1"/>
</dbReference>
<dbReference type="InterPro" id="IPR034027">
    <property type="entry name" value="Reprolysin_adamalysin"/>
</dbReference>
<evidence type="ECO:0000256" key="6">
    <source>
        <dbReference type="PROSITE-ProRule" id="PRU00068"/>
    </source>
</evidence>
<evidence type="ECO:0000256" key="4">
    <source>
        <dbReference type="ARBA" id="ARBA00023136"/>
    </source>
</evidence>
<dbReference type="PROSITE" id="PS00022">
    <property type="entry name" value="EGF_1"/>
    <property type="match status" value="1"/>
</dbReference>
<dbReference type="SMART" id="SM00608">
    <property type="entry name" value="ACR"/>
    <property type="match status" value="1"/>
</dbReference>
<evidence type="ECO:0008006" key="16">
    <source>
        <dbReference type="Google" id="ProtNLM"/>
    </source>
</evidence>
<dbReference type="GO" id="GO:0004222">
    <property type="term" value="F:metalloendopeptidase activity"/>
    <property type="evidence" value="ECO:0007669"/>
    <property type="project" value="InterPro"/>
</dbReference>
<evidence type="ECO:0000256" key="10">
    <source>
        <dbReference type="SAM" id="Phobius"/>
    </source>
</evidence>
<dbReference type="InterPro" id="IPR000742">
    <property type="entry name" value="EGF"/>
</dbReference>
<keyword evidence="3 10" id="KW-1133">Transmembrane helix</keyword>
<dbReference type="InterPro" id="IPR001762">
    <property type="entry name" value="Disintegrin_dom"/>
</dbReference>
<comment type="caution">
    <text evidence="7">Lacks conserved residue(s) required for the propagation of feature annotation.</text>
</comment>
<dbReference type="PROSITE" id="PS01186">
    <property type="entry name" value="EGF_2"/>
    <property type="match status" value="1"/>
</dbReference>
<dbReference type="InterPro" id="IPR001590">
    <property type="entry name" value="Peptidase_M12B"/>
</dbReference>
<dbReference type="FunFam" id="4.10.70.10:FF:000001">
    <property type="entry name" value="Disintegrin and metalloproteinase domain-containing protein 22"/>
    <property type="match status" value="1"/>
</dbReference>
<dbReference type="PROSITE" id="PS00427">
    <property type="entry name" value="DISINTEGRIN_1"/>
    <property type="match status" value="1"/>
</dbReference>
<dbReference type="FunFam" id="3.40.390.10:FF:000002">
    <property type="entry name" value="Disintegrin and metalloproteinase domain-containing protein 22"/>
    <property type="match status" value="1"/>
</dbReference>
<keyword evidence="4 10" id="KW-0472">Membrane</keyword>
<dbReference type="GO" id="GO:0046872">
    <property type="term" value="F:metal ion binding"/>
    <property type="evidence" value="ECO:0007669"/>
    <property type="project" value="UniProtKB-KW"/>
</dbReference>
<dbReference type="Pfam" id="PF00200">
    <property type="entry name" value="Disintegrin"/>
    <property type="match status" value="1"/>
</dbReference>
<dbReference type="SUPFAM" id="SSF55486">
    <property type="entry name" value="Metalloproteases ('zincins'), catalytic domain"/>
    <property type="match status" value="1"/>
</dbReference>
<evidence type="ECO:0000256" key="7">
    <source>
        <dbReference type="PROSITE-ProRule" id="PRU00076"/>
    </source>
</evidence>
<evidence type="ECO:0000256" key="8">
    <source>
        <dbReference type="PROSITE-ProRule" id="PRU00276"/>
    </source>
</evidence>
<evidence type="ECO:0000313" key="14">
    <source>
        <dbReference type="EMBL" id="KAF6209779.1"/>
    </source>
</evidence>
<feature type="domain" description="Disintegrin" evidence="12">
    <location>
        <begin position="264"/>
        <end position="351"/>
    </location>
</feature>
<dbReference type="Gene3D" id="3.40.390.10">
    <property type="entry name" value="Collagenase (Catalytic Domain)"/>
    <property type="match status" value="1"/>
</dbReference>
<sequence>MFSKKHPHVIFEARTKANKGCGLQGNTDWRTNTYRRTKHVSGGRFARDVSEATKYIETALVIDKAMFEKRNGSTRSEVVHDAIQVANIADLYFRTLNTRVSVVYIETWQDRNHASIEKGDDIGKALLNFIDYSSRQLYRVDKDTTQLLTGDNFKGGEAGISVPDVVCTPKSVGISVDVNPYELHLLAGTMAHMIGHNIGMSHDGGREECVCRDWHGCIMAQTIVGQENVQPYKFSECSRTDYNSALRTGHGICLLNKPNELETKRTCGNGIVEDGEDCDCGQIHDCQDQECCDPYTCKLRKDAQCATGPCCKNCTLKSLGTVCREATNECDLAEHCTGDMGLCPPDIHKKNGIECDNGKAHCFNGHCPTLNAQCDKIWGFGAKAGDLECFMQFNSKGSFNGHCGTDSEKNFIKCDNENARCGSLHCQHGSATPLIATDQHQYSTTIISIKGQEYECKTTSPTEKGHVQFSGLVLDGTPCGTNLICVNQTCTSLYPHVGTGKCPSNDNNIECSGNGVCSNINKCYCELGFEGPDCSQIGEYNPPILDTTQAPPGGIGISLEEHMKKKETPYGQNTDNLSTLMMVFIMVGVVKCVFICFASIAVCYRRTTMPKPDPPFIKKPGIAPKGLPAMASAPVQESAGLDNSTMLSFGNMPSYSGRDPQRVLYNRHNHMGAAPPTGRFQEHKMQQMKRLGVGSGSEDDPGHSEETVSFIDLPPNNLSKLPEKGILKKPCPFGGEDPCHKGKWLDDAQSDAQEMLSQSGDNLGADMLSSGPISEVERNLKSLNSYHEDILEALRTAASRHHGGSGPGSATASSDDLLRRSLAAAAALDTSYNRVNSQDKLCDPNQYPADHLLSRHGSQTHVVMVENNSPTPSGHHHHRRTNHRTDNQADDEEDEEVHPVGPIRIRNLEDLIRQLEHKTSRHMSPSGSEDIRMSETEADRHYNRLDSQGGRVRGTEFGYGRYRHGPGSSGSGRGYLPEEEGIYESADQDRPGRPPPDTPDSESDDFIQAQPRLVQLGSTEERVGYSPPESPVRHEDSPSPHNDQSALLPGPKYPEYKH</sequence>